<dbReference type="NCBIfam" id="TIGR01167">
    <property type="entry name" value="LPXTG_anchor"/>
    <property type="match status" value="1"/>
</dbReference>
<dbReference type="AlphaFoldDB" id="A0A6G2CHI5"/>
<organism evidence="1">
    <name type="scientific">Turicibacter sanguinis</name>
    <dbReference type="NCBI Taxonomy" id="154288"/>
    <lineage>
        <taxon>Bacteria</taxon>
        <taxon>Bacillati</taxon>
        <taxon>Bacillota</taxon>
        <taxon>Erysipelotrichia</taxon>
        <taxon>Erysipelotrichales</taxon>
        <taxon>Turicibacteraceae</taxon>
        <taxon>Turicibacter</taxon>
    </lineage>
</organism>
<protein>
    <submittedName>
        <fullName evidence="1">LPXTG cell wall anchor domain-containing protein</fullName>
    </submittedName>
</protein>
<dbReference type="InterPro" id="IPR012332">
    <property type="entry name" value="Autotransporter_pectin_lyase_C"/>
</dbReference>
<comment type="caution">
    <text evidence="1">The sequence shown here is derived from an EMBL/GenBank/DDBJ whole genome shotgun (WGS) entry which is preliminary data.</text>
</comment>
<evidence type="ECO:0000313" key="1">
    <source>
        <dbReference type="EMBL" id="MTL95602.1"/>
    </source>
</evidence>
<dbReference type="Gene3D" id="2.160.20.20">
    <property type="match status" value="1"/>
</dbReference>
<gene>
    <name evidence="1" type="ORF">GMA64_13850</name>
</gene>
<dbReference type="SUPFAM" id="SSF51126">
    <property type="entry name" value="Pectin lyase-like"/>
    <property type="match status" value="1"/>
</dbReference>
<proteinExistence type="predicted"/>
<sequence>MVFANAAGSMTGTEFLGNSDGQGNITLDGDVTLTDSLKINGGNYTINLNGNTLKFTKDTNLFTNGANVTFKNGTINLDGVQGNADTILGVGHYGSSANLTLDAVTLQANNYKSPYALIYVYNDSTLNIENNSVLNAKNEKSLSGGVIKTSNGKSGKINITDSTLNFENAARGFVDGTVSIKDSNVTMKGLSNGINSSKGGLDLTVDNSNLTITGSIGRALTIDGTNVNVKNNSVLNLSNSLAGDIRFKSAGKIEVDPSSELNFKTVKLDDAVKGTDLNDLIVSDKYDYQLDEQGNVIITENPIDTEAPDTEMPDTGDNNNLYLMIGMVILSISGLLYLRKQPLKK</sequence>
<reference evidence="1" key="1">
    <citation type="journal article" date="2019" name="Nat. Med.">
        <title>A library of human gut bacterial isolates paired with longitudinal multiomics data enables mechanistic microbiome research.</title>
        <authorList>
            <person name="Poyet M."/>
            <person name="Groussin M."/>
            <person name="Gibbons S.M."/>
            <person name="Avila-Pacheco J."/>
            <person name="Jiang X."/>
            <person name="Kearney S.M."/>
            <person name="Perrotta A.R."/>
            <person name="Berdy B."/>
            <person name="Zhao S."/>
            <person name="Lieberman T.D."/>
            <person name="Swanson P.K."/>
            <person name="Smith M."/>
            <person name="Roesemann S."/>
            <person name="Alexander J.E."/>
            <person name="Rich S.A."/>
            <person name="Livny J."/>
            <person name="Vlamakis H."/>
            <person name="Clish C."/>
            <person name="Bullock K."/>
            <person name="Deik A."/>
            <person name="Scott J."/>
            <person name="Pierce K.A."/>
            <person name="Xavier R.J."/>
            <person name="Alm E.J."/>
        </authorList>
    </citation>
    <scope>NUCLEOTIDE SEQUENCE</scope>
    <source>
        <strain evidence="1">BIOML-A179</strain>
    </source>
</reference>
<dbReference type="EMBL" id="WMQV01000070">
    <property type="protein sequence ID" value="MTL95602.1"/>
    <property type="molecule type" value="Genomic_DNA"/>
</dbReference>
<name>A0A6G2CHI5_9FIRM</name>
<accession>A0A6G2CHI5</accession>
<dbReference type="InterPro" id="IPR011050">
    <property type="entry name" value="Pectin_lyase_fold/virulence"/>
</dbReference>